<keyword evidence="4 6" id="KW-1133">Transmembrane helix</keyword>
<evidence type="ECO:0000256" key="6">
    <source>
        <dbReference type="SAM" id="Phobius"/>
    </source>
</evidence>
<dbReference type="OrthoDB" id="5241646at2"/>
<feature type="transmembrane region" description="Helical" evidence="6">
    <location>
        <begin position="526"/>
        <end position="547"/>
    </location>
</feature>
<sequence>MAVRESTPPAAVESPEAPAAPVSLRALPVALGAALVALVPAAVVTGAVAPLALADPGPFVRWGVPVVDAVSTLTSVTVVGLLLLGAFVVPERTRTDRRGTAARLAGGVAAVWFVAAVLEVVLTFADLAGTPVTGAGLLDQLVSFAWELETTRVLLISAGLALVVSVGSSLTSRRAPMAWLAALALFAVVVQSLTGHAAGSASHEDAVNGLAVHLLGVVVWVGGLIALVVLRPRLGRDLGASVARFSVLATWAFAAVALSGVLQAWIRLGSVAGLATGYGAVVIGKSVALVLLGMFGWQQRRVLAGRLADDPGDGRAFTRLALGEIALMGVATGLAAVLARSVPPVPDAAPDPSRVLELTGYPDPGPVLSSDWLLSWRLDWLFLAVAVLAVGLYVAGVRRLRGRGDAWPLLRVVMWVLGWALFVWATCGAPGIWGRVLFSAHMVMHMVVAMVVPLLLVPAAPLTLALRALPSRPDRTWGPREVILQVVHSRLMGVLSNPVVAAALFFFSLAAFYYTGLFEIALTTHTGHLLMMAHFLLTGYLFVWVMIGIDPGPRRWSPLMLLVILFATVSFHAFFGVALTGSSSLLAPDFFQALGLPWSADALADQRTAGEIAWGVGEGPTLVLAVVVAVQWFRSETRDAVRQDRQAHRDGDAELIAYNERLARLRDEAERLG</sequence>
<dbReference type="InterPro" id="IPR008457">
    <property type="entry name" value="Cu-R_CopD_dom"/>
</dbReference>
<feature type="transmembrane region" description="Helical" evidence="6">
    <location>
        <begin position="210"/>
        <end position="230"/>
    </location>
</feature>
<reference evidence="8 9" key="1">
    <citation type="submission" date="2017-12" db="EMBL/GenBank/DDBJ databases">
        <title>Sequencing the genomes of 1000 Actinobacteria strains.</title>
        <authorList>
            <person name="Klenk H.-P."/>
        </authorList>
    </citation>
    <scope>NUCLEOTIDE SEQUENCE [LARGE SCALE GENOMIC DNA]</scope>
    <source>
        <strain evidence="8 9">DSM 12806</strain>
    </source>
</reference>
<keyword evidence="9" id="KW-1185">Reference proteome</keyword>
<feature type="transmembrane region" description="Helical" evidence="6">
    <location>
        <begin position="242"/>
        <end position="266"/>
    </location>
</feature>
<proteinExistence type="predicted"/>
<evidence type="ECO:0000256" key="3">
    <source>
        <dbReference type="ARBA" id="ARBA00022692"/>
    </source>
</evidence>
<feature type="transmembrane region" description="Helical" evidence="6">
    <location>
        <begin position="29"/>
        <end position="49"/>
    </location>
</feature>
<gene>
    <name evidence="8" type="ORF">ATL31_1703</name>
</gene>
<dbReference type="RefSeq" id="WP_101395378.1">
    <property type="nucleotide sequence ID" value="NZ_PJNE01000001.1"/>
</dbReference>
<evidence type="ECO:0000256" key="1">
    <source>
        <dbReference type="ARBA" id="ARBA00004651"/>
    </source>
</evidence>
<feature type="transmembrane region" description="Helical" evidence="6">
    <location>
        <begin position="491"/>
        <end position="514"/>
    </location>
</feature>
<evidence type="ECO:0000313" key="9">
    <source>
        <dbReference type="Proteomes" id="UP000233781"/>
    </source>
</evidence>
<evidence type="ECO:0000256" key="5">
    <source>
        <dbReference type="ARBA" id="ARBA00023136"/>
    </source>
</evidence>
<dbReference type="AlphaFoldDB" id="A0A2N3YJ45"/>
<feature type="transmembrane region" description="Helical" evidence="6">
    <location>
        <begin position="153"/>
        <end position="171"/>
    </location>
</feature>
<dbReference type="Pfam" id="PF05425">
    <property type="entry name" value="CopD"/>
    <property type="match status" value="1"/>
</dbReference>
<dbReference type="EMBL" id="PJNE01000001">
    <property type="protein sequence ID" value="PKW26876.1"/>
    <property type="molecule type" value="Genomic_DNA"/>
</dbReference>
<dbReference type="PANTHER" id="PTHR34820">
    <property type="entry name" value="INNER MEMBRANE PROTEIN YEBZ"/>
    <property type="match status" value="1"/>
</dbReference>
<feature type="transmembrane region" description="Helical" evidence="6">
    <location>
        <begin position="278"/>
        <end position="297"/>
    </location>
</feature>
<dbReference type="Pfam" id="PF09678">
    <property type="entry name" value="Caa3_CtaG"/>
    <property type="match status" value="1"/>
</dbReference>
<feature type="transmembrane region" description="Helical" evidence="6">
    <location>
        <begin position="380"/>
        <end position="397"/>
    </location>
</feature>
<dbReference type="InterPro" id="IPR019108">
    <property type="entry name" value="Caa3_assmbl_CtaG-rel"/>
</dbReference>
<feature type="transmembrane region" description="Helical" evidence="6">
    <location>
        <begin position="612"/>
        <end position="633"/>
    </location>
</feature>
<feature type="domain" description="Copper resistance protein D" evidence="7">
    <location>
        <begin position="241"/>
        <end position="338"/>
    </location>
</feature>
<evidence type="ECO:0000256" key="2">
    <source>
        <dbReference type="ARBA" id="ARBA00022475"/>
    </source>
</evidence>
<feature type="transmembrane region" description="Helical" evidence="6">
    <location>
        <begin position="559"/>
        <end position="579"/>
    </location>
</feature>
<comment type="subcellular location">
    <subcellularLocation>
        <location evidence="1">Cell membrane</location>
        <topology evidence="1">Multi-pass membrane protein</topology>
    </subcellularLocation>
</comment>
<keyword evidence="3 6" id="KW-0812">Transmembrane</keyword>
<protein>
    <submittedName>
        <fullName evidence="8">Putative copper resistance protein D</fullName>
    </submittedName>
</protein>
<feature type="transmembrane region" description="Helical" evidence="6">
    <location>
        <begin position="69"/>
        <end position="89"/>
    </location>
</feature>
<keyword evidence="5 6" id="KW-0472">Membrane</keyword>
<name>A0A2N3YJ45_9MICO</name>
<dbReference type="InterPro" id="IPR032694">
    <property type="entry name" value="CopC/D"/>
</dbReference>
<evidence type="ECO:0000259" key="7">
    <source>
        <dbReference type="Pfam" id="PF05425"/>
    </source>
</evidence>
<feature type="transmembrane region" description="Helical" evidence="6">
    <location>
        <begin position="317"/>
        <end position="339"/>
    </location>
</feature>
<accession>A0A2N3YJ45</accession>
<dbReference type="GO" id="GO:0006825">
    <property type="term" value="P:copper ion transport"/>
    <property type="evidence" value="ECO:0007669"/>
    <property type="project" value="InterPro"/>
</dbReference>
<feature type="transmembrane region" description="Helical" evidence="6">
    <location>
        <begin position="409"/>
        <end position="433"/>
    </location>
</feature>
<keyword evidence="2" id="KW-1003">Cell membrane</keyword>
<feature type="transmembrane region" description="Helical" evidence="6">
    <location>
        <begin position="445"/>
        <end position="470"/>
    </location>
</feature>
<feature type="transmembrane region" description="Helical" evidence="6">
    <location>
        <begin position="178"/>
        <end position="198"/>
    </location>
</feature>
<dbReference type="PANTHER" id="PTHR34820:SF4">
    <property type="entry name" value="INNER MEMBRANE PROTEIN YEBZ"/>
    <property type="match status" value="1"/>
</dbReference>
<evidence type="ECO:0000256" key="4">
    <source>
        <dbReference type="ARBA" id="ARBA00022989"/>
    </source>
</evidence>
<dbReference type="GO" id="GO:0005886">
    <property type="term" value="C:plasma membrane"/>
    <property type="evidence" value="ECO:0007669"/>
    <property type="project" value="UniProtKB-SubCell"/>
</dbReference>
<evidence type="ECO:0000313" key="8">
    <source>
        <dbReference type="EMBL" id="PKW26876.1"/>
    </source>
</evidence>
<feature type="transmembrane region" description="Helical" evidence="6">
    <location>
        <begin position="101"/>
        <end position="125"/>
    </location>
</feature>
<organism evidence="8 9">
    <name type="scientific">Phycicoccus duodecadis</name>
    <dbReference type="NCBI Taxonomy" id="173053"/>
    <lineage>
        <taxon>Bacteria</taxon>
        <taxon>Bacillati</taxon>
        <taxon>Actinomycetota</taxon>
        <taxon>Actinomycetes</taxon>
        <taxon>Micrococcales</taxon>
        <taxon>Intrasporangiaceae</taxon>
        <taxon>Phycicoccus</taxon>
    </lineage>
</organism>
<dbReference type="Proteomes" id="UP000233781">
    <property type="component" value="Unassembled WGS sequence"/>
</dbReference>
<comment type="caution">
    <text evidence="8">The sequence shown here is derived from an EMBL/GenBank/DDBJ whole genome shotgun (WGS) entry which is preliminary data.</text>
</comment>